<dbReference type="SMART" id="SM00257">
    <property type="entry name" value="LysM"/>
    <property type="match status" value="1"/>
</dbReference>
<dbReference type="AlphaFoldDB" id="A0AB74ULS2"/>
<dbReference type="Gene3D" id="3.10.350.10">
    <property type="entry name" value="LysM domain"/>
    <property type="match status" value="1"/>
</dbReference>
<dbReference type="InterPro" id="IPR036779">
    <property type="entry name" value="LysM_dom_sf"/>
</dbReference>
<name>A0AB74ULS2_9GAMM</name>
<organism evidence="3">
    <name type="scientific">Rhodanobacter sp. FW102-FHT14D07</name>
    <dbReference type="NCBI Taxonomy" id="3351462"/>
    <lineage>
        <taxon>Bacteria</taxon>
        <taxon>Pseudomonadati</taxon>
        <taxon>Pseudomonadota</taxon>
        <taxon>Gammaproteobacteria</taxon>
        <taxon>Lysobacterales</taxon>
        <taxon>Rhodanobacteraceae</taxon>
        <taxon>Rhodanobacter</taxon>
    </lineage>
</organism>
<evidence type="ECO:0000256" key="1">
    <source>
        <dbReference type="SAM" id="MobiDB-lite"/>
    </source>
</evidence>
<evidence type="ECO:0000259" key="2">
    <source>
        <dbReference type="PROSITE" id="PS51782"/>
    </source>
</evidence>
<feature type="compositionally biased region" description="Basic and acidic residues" evidence="1">
    <location>
        <begin position="11"/>
        <end position="23"/>
    </location>
</feature>
<proteinExistence type="predicted"/>
<dbReference type="EMBL" id="CP170721">
    <property type="protein sequence ID" value="XIA17566.1"/>
    <property type="molecule type" value="Genomic_DNA"/>
</dbReference>
<dbReference type="PROSITE" id="PS51782">
    <property type="entry name" value="LYSM"/>
    <property type="match status" value="1"/>
</dbReference>
<sequence length="104" mass="11203">MALGIGSEIDMGERSDQREEVRRQAAGMSPASKADFTDTASHASGAVDGTRIYEVAAGDDLQGIARRFYGNADGWRRILDENRDLIADPGRLVAGQMLKIPAKP</sequence>
<accession>A0AB74ULS2</accession>
<feature type="region of interest" description="Disordered" evidence="1">
    <location>
        <begin position="1"/>
        <end position="41"/>
    </location>
</feature>
<feature type="domain" description="LysM" evidence="2">
    <location>
        <begin position="51"/>
        <end position="100"/>
    </location>
</feature>
<gene>
    <name evidence="3" type="ORF">ACFYG5_13470</name>
</gene>
<evidence type="ECO:0000313" key="3">
    <source>
        <dbReference type="EMBL" id="XIA17566.1"/>
    </source>
</evidence>
<dbReference type="CDD" id="cd00118">
    <property type="entry name" value="LysM"/>
    <property type="match status" value="1"/>
</dbReference>
<dbReference type="Pfam" id="PF01476">
    <property type="entry name" value="LysM"/>
    <property type="match status" value="1"/>
</dbReference>
<dbReference type="SUPFAM" id="SSF54106">
    <property type="entry name" value="LysM domain"/>
    <property type="match status" value="1"/>
</dbReference>
<reference evidence="3" key="1">
    <citation type="submission" date="2024-10" db="EMBL/GenBank/DDBJ databases">
        <authorList>
            <person name="Lesea H.P."/>
            <person name="Kuehl J.V."/>
            <person name="Chandonia J.-M."/>
        </authorList>
    </citation>
    <scope>NUCLEOTIDE SEQUENCE</scope>
    <source>
        <strain evidence="3">FW102-FHT14D07</strain>
    </source>
</reference>
<protein>
    <submittedName>
        <fullName evidence="3">LysM peptidoglycan-binding domain-containing protein</fullName>
    </submittedName>
</protein>
<dbReference type="InterPro" id="IPR018392">
    <property type="entry name" value="LysM"/>
</dbReference>
<dbReference type="RefSeq" id="WP_395116299.1">
    <property type="nucleotide sequence ID" value="NZ_CP170721.1"/>
</dbReference>